<feature type="binding site" evidence="2">
    <location>
        <begin position="182"/>
        <end position="185"/>
    </location>
    <ligand>
        <name>GTP</name>
        <dbReference type="ChEBI" id="CHEBI:37565"/>
    </ligand>
</feature>
<dbReference type="STRING" id="1579979.WM2015_1318"/>
<dbReference type="Pfam" id="PF19275">
    <property type="entry name" value="HflX_C"/>
    <property type="match status" value="1"/>
</dbReference>
<dbReference type="NCBIfam" id="TIGR03156">
    <property type="entry name" value="GTP_HflX"/>
    <property type="match status" value="1"/>
</dbReference>
<dbReference type="EMBL" id="CP012154">
    <property type="protein sequence ID" value="AKS41691.1"/>
    <property type="molecule type" value="Genomic_DNA"/>
</dbReference>
<dbReference type="InterPro" id="IPR032305">
    <property type="entry name" value="GTP-bd_M"/>
</dbReference>
<sequence length="361" mass="40132">MAELSAELVLVNGRLSPIQERNLVRRLGVNVLDRTTLILDIFAQRARSHEGKLQVELAQLKHLSTRLVRGWTHLERQRGGIGMRGPGETQLETDRRLLANRIRALTARLDKVEQRRAEGRRARERGETPLIALVGYTNAGKSTLFNRLTESAVMARDQLFATLDPTVRRIESLAGSPVLLSDTVGFIRDLPHELVAAFRATLEETLGASLVVHVIDAADPDRARHQAVVEEVLDDIGAADLPLLRVYNKADLTDHAPGLERDEGGEIRAVWVSAATGEGMDALKRALSERVGEGRIHRWIDLGPDHARLRSRLFALGVVQQERIDEEGICHLEVELDRRDARLLTRLGGADGKLVEEVLLN</sequence>
<evidence type="ECO:0000256" key="1">
    <source>
        <dbReference type="HAMAP-Rule" id="MF_00900"/>
    </source>
</evidence>
<dbReference type="PIRSF" id="PIRSF006809">
    <property type="entry name" value="GTP-binding_hflX_prd"/>
    <property type="match status" value="1"/>
</dbReference>
<keyword evidence="3" id="KW-0460">Magnesium</keyword>
<feature type="binding site" evidence="2">
    <location>
        <begin position="135"/>
        <end position="142"/>
    </location>
    <ligand>
        <name>GTP</name>
        <dbReference type="ChEBI" id="CHEBI:37565"/>
    </ligand>
</feature>
<dbReference type="InterPro" id="IPR027417">
    <property type="entry name" value="P-loop_NTPase"/>
</dbReference>
<dbReference type="GO" id="GO:0005525">
    <property type="term" value="F:GTP binding"/>
    <property type="evidence" value="ECO:0007669"/>
    <property type="project" value="UniProtKB-UniRule"/>
</dbReference>
<dbReference type="Proteomes" id="UP000066624">
    <property type="component" value="Chromosome"/>
</dbReference>
<comment type="function">
    <text evidence="1">GTPase that associates with the 50S ribosomal subunit and may have a role during protein synthesis or ribosome biogenesis.</text>
</comment>
<dbReference type="Pfam" id="PF16360">
    <property type="entry name" value="GTP-bdg_M"/>
    <property type="match status" value="1"/>
</dbReference>
<reference evidence="4 5" key="1">
    <citation type="submission" date="2015-07" db="EMBL/GenBank/DDBJ databases">
        <authorList>
            <person name="Noorani M."/>
        </authorList>
    </citation>
    <scope>NUCLEOTIDE SEQUENCE [LARGE SCALE GENOMIC DNA]</scope>
    <source>
        <strain evidence="4 5">KCTC 42284</strain>
    </source>
</reference>
<dbReference type="NCBIfam" id="NF008280">
    <property type="entry name" value="PRK11058.1"/>
    <property type="match status" value="1"/>
</dbReference>
<dbReference type="InterPro" id="IPR042108">
    <property type="entry name" value="GTPase_HflX_N_sf"/>
</dbReference>
<protein>
    <recommendedName>
        <fullName evidence="1">GTPase HflX</fullName>
    </recommendedName>
    <alternativeName>
        <fullName evidence="1">GTP-binding protein HflX</fullName>
    </alternativeName>
</protein>
<organism evidence="4 5">
    <name type="scientific">Wenzhouxiangella marina</name>
    <dbReference type="NCBI Taxonomy" id="1579979"/>
    <lineage>
        <taxon>Bacteria</taxon>
        <taxon>Pseudomonadati</taxon>
        <taxon>Pseudomonadota</taxon>
        <taxon>Gammaproteobacteria</taxon>
        <taxon>Chromatiales</taxon>
        <taxon>Wenzhouxiangellaceae</taxon>
        <taxon>Wenzhouxiangella</taxon>
    </lineage>
</organism>
<dbReference type="InterPro" id="IPR045498">
    <property type="entry name" value="HflX_C"/>
</dbReference>
<comment type="cofactor">
    <cofactor evidence="3">
        <name>Mg(2+)</name>
        <dbReference type="ChEBI" id="CHEBI:18420"/>
    </cofactor>
</comment>
<dbReference type="SUPFAM" id="SSF52540">
    <property type="entry name" value="P-loop containing nucleoside triphosphate hydrolases"/>
    <property type="match status" value="1"/>
</dbReference>
<feature type="binding site" evidence="3">
    <location>
        <position position="142"/>
    </location>
    <ligand>
        <name>Mg(2+)</name>
        <dbReference type="ChEBI" id="CHEBI:18420"/>
    </ligand>
</feature>
<dbReference type="PROSITE" id="PS51705">
    <property type="entry name" value="G_HFLX"/>
    <property type="match status" value="1"/>
</dbReference>
<dbReference type="Pfam" id="PF13167">
    <property type="entry name" value="GTP-bdg_N"/>
    <property type="match status" value="1"/>
</dbReference>
<feature type="binding site" evidence="2">
    <location>
        <begin position="248"/>
        <end position="251"/>
    </location>
    <ligand>
        <name>GTP</name>
        <dbReference type="ChEBI" id="CHEBI:37565"/>
    </ligand>
</feature>
<accession>A0A0K0XVN1</accession>
<dbReference type="FunFam" id="3.40.50.300:FF:000173">
    <property type="entry name" value="GTPase HflX"/>
    <property type="match status" value="1"/>
</dbReference>
<keyword evidence="1 2" id="KW-0547">Nucleotide-binding</keyword>
<dbReference type="HAMAP" id="MF_00900">
    <property type="entry name" value="GTPase_HflX"/>
    <property type="match status" value="1"/>
</dbReference>
<dbReference type="InterPro" id="IPR006073">
    <property type="entry name" value="GTP-bd"/>
</dbReference>
<comment type="subunit">
    <text evidence="1">Monomer. Associates with the 50S ribosomal subunit.</text>
</comment>
<evidence type="ECO:0000313" key="4">
    <source>
        <dbReference type="EMBL" id="AKS41691.1"/>
    </source>
</evidence>
<feature type="binding site" evidence="2">
    <location>
        <begin position="160"/>
        <end position="164"/>
    </location>
    <ligand>
        <name>GTP</name>
        <dbReference type="ChEBI" id="CHEBI:37565"/>
    </ligand>
</feature>
<dbReference type="PANTHER" id="PTHR10229">
    <property type="entry name" value="GTP-BINDING PROTEIN HFLX"/>
    <property type="match status" value="1"/>
</dbReference>
<dbReference type="Pfam" id="PF01926">
    <property type="entry name" value="MMR_HSR1"/>
    <property type="match status" value="1"/>
</dbReference>
<keyword evidence="1 2" id="KW-0342">GTP-binding</keyword>
<dbReference type="GO" id="GO:0046872">
    <property type="term" value="F:metal ion binding"/>
    <property type="evidence" value="ECO:0007669"/>
    <property type="project" value="UniProtKB-KW"/>
</dbReference>
<proteinExistence type="inferred from homology"/>
<comment type="subcellular location">
    <subcellularLocation>
        <location evidence="1">Cytoplasm</location>
    </subcellularLocation>
    <text evidence="1">May associate with membranes.</text>
</comment>
<dbReference type="InterPro" id="IPR025121">
    <property type="entry name" value="GTPase_HflX_N"/>
</dbReference>
<comment type="similarity">
    <text evidence="1">Belongs to the TRAFAC class OBG-HflX-like GTPase superfamily. HflX GTPase family.</text>
</comment>
<keyword evidence="3" id="KW-0479">Metal-binding</keyword>
<evidence type="ECO:0000313" key="5">
    <source>
        <dbReference type="Proteomes" id="UP000066624"/>
    </source>
</evidence>
<dbReference type="PANTHER" id="PTHR10229:SF0">
    <property type="entry name" value="GTP-BINDING PROTEIN 6-RELATED"/>
    <property type="match status" value="1"/>
</dbReference>
<evidence type="ECO:0000256" key="2">
    <source>
        <dbReference type="PIRSR" id="PIRSR006809-1"/>
    </source>
</evidence>
<dbReference type="AlphaFoldDB" id="A0A0K0XVN1"/>
<dbReference type="InterPro" id="IPR030394">
    <property type="entry name" value="G_HFLX_dom"/>
</dbReference>
<dbReference type="InterPro" id="IPR016496">
    <property type="entry name" value="GTPase_HflX"/>
</dbReference>
<keyword evidence="5" id="KW-1185">Reference proteome</keyword>
<dbReference type="PRINTS" id="PR00326">
    <property type="entry name" value="GTP1OBG"/>
</dbReference>
<dbReference type="Gene3D" id="6.10.250.2860">
    <property type="match status" value="1"/>
</dbReference>
<name>A0A0K0XVN1_9GAMM</name>
<dbReference type="GO" id="GO:0003924">
    <property type="term" value="F:GTPase activity"/>
    <property type="evidence" value="ECO:0007669"/>
    <property type="project" value="UniProtKB-UniRule"/>
</dbReference>
<dbReference type="CDD" id="cd01878">
    <property type="entry name" value="HflX"/>
    <property type="match status" value="1"/>
</dbReference>
<dbReference type="Gene3D" id="3.40.50.11060">
    <property type="entry name" value="GTPase HflX, N-terminal domain"/>
    <property type="match status" value="1"/>
</dbReference>
<dbReference type="PATRIC" id="fig|1579979.3.peg.1352"/>
<keyword evidence="1" id="KW-0963">Cytoplasm</keyword>
<evidence type="ECO:0000256" key="3">
    <source>
        <dbReference type="PIRSR" id="PIRSR006809-2"/>
    </source>
</evidence>
<dbReference type="KEGG" id="wma:WM2015_1318"/>
<dbReference type="GO" id="GO:0005737">
    <property type="term" value="C:cytoplasm"/>
    <property type="evidence" value="ECO:0007669"/>
    <property type="project" value="UniProtKB-SubCell"/>
</dbReference>
<gene>
    <name evidence="1" type="primary">hflX</name>
    <name evidence="4" type="ORF">WM2015_1318</name>
</gene>
<dbReference type="GO" id="GO:0043022">
    <property type="term" value="F:ribosome binding"/>
    <property type="evidence" value="ECO:0007669"/>
    <property type="project" value="TreeGrafter"/>
</dbReference>
<feature type="binding site" evidence="3">
    <location>
        <position position="162"/>
    </location>
    <ligand>
        <name>Mg(2+)</name>
        <dbReference type="ChEBI" id="CHEBI:18420"/>
    </ligand>
</feature>
<dbReference type="Gene3D" id="3.40.50.300">
    <property type="entry name" value="P-loop containing nucleotide triphosphate hydrolases"/>
    <property type="match status" value="1"/>
</dbReference>